<organism evidence="7 8">
    <name type="scientific">Chitinophaga arvensicola</name>
    <dbReference type="NCBI Taxonomy" id="29529"/>
    <lineage>
        <taxon>Bacteria</taxon>
        <taxon>Pseudomonadati</taxon>
        <taxon>Bacteroidota</taxon>
        <taxon>Chitinophagia</taxon>
        <taxon>Chitinophagales</taxon>
        <taxon>Chitinophagaceae</taxon>
        <taxon>Chitinophaga</taxon>
    </lineage>
</organism>
<reference evidence="8" key="1">
    <citation type="submission" date="2016-10" db="EMBL/GenBank/DDBJ databases">
        <authorList>
            <person name="Varghese N."/>
            <person name="Submissions S."/>
        </authorList>
    </citation>
    <scope>NUCLEOTIDE SEQUENCE [LARGE SCALE GENOMIC DNA]</scope>
    <source>
        <strain evidence="8">DSM 3695</strain>
    </source>
</reference>
<evidence type="ECO:0000256" key="1">
    <source>
        <dbReference type="ARBA" id="ARBA00004141"/>
    </source>
</evidence>
<dbReference type="GO" id="GO:0030416">
    <property type="term" value="P:methylamine metabolic process"/>
    <property type="evidence" value="ECO:0007669"/>
    <property type="project" value="InterPro"/>
</dbReference>
<keyword evidence="2 5" id="KW-0812">Transmembrane</keyword>
<evidence type="ECO:0000259" key="6">
    <source>
        <dbReference type="Pfam" id="PF07291"/>
    </source>
</evidence>
<dbReference type="Proteomes" id="UP000199310">
    <property type="component" value="Unassembled WGS sequence"/>
</dbReference>
<feature type="transmembrane region" description="Helical" evidence="5">
    <location>
        <begin position="77"/>
        <end position="97"/>
    </location>
</feature>
<name>A0A1I0RP48_9BACT</name>
<keyword evidence="3 5" id="KW-1133">Transmembrane helix</keyword>
<protein>
    <recommendedName>
        <fullName evidence="6">Methylamine utilisation protein MauE domain-containing protein</fullName>
    </recommendedName>
</protein>
<comment type="subcellular location">
    <subcellularLocation>
        <location evidence="1">Membrane</location>
        <topology evidence="1">Multi-pass membrane protein</topology>
    </subcellularLocation>
</comment>
<evidence type="ECO:0000256" key="5">
    <source>
        <dbReference type="SAM" id="Phobius"/>
    </source>
</evidence>
<evidence type="ECO:0000313" key="7">
    <source>
        <dbReference type="EMBL" id="SEW43047.1"/>
    </source>
</evidence>
<dbReference type="OrthoDB" id="680026at2"/>
<keyword evidence="4 5" id="KW-0472">Membrane</keyword>
<feature type="domain" description="Methylamine utilisation protein MauE" evidence="6">
    <location>
        <begin position="4"/>
        <end position="133"/>
    </location>
</feature>
<dbReference type="InterPro" id="IPR009908">
    <property type="entry name" value="Methylamine_util_MauE"/>
</dbReference>
<dbReference type="RefSeq" id="WP_089896295.1">
    <property type="nucleotide sequence ID" value="NZ_FOJG01000001.1"/>
</dbReference>
<dbReference type="EMBL" id="FOJG01000001">
    <property type="protein sequence ID" value="SEW43047.1"/>
    <property type="molecule type" value="Genomic_DNA"/>
</dbReference>
<accession>A0A1I0RP48</accession>
<evidence type="ECO:0000256" key="3">
    <source>
        <dbReference type="ARBA" id="ARBA00022989"/>
    </source>
</evidence>
<sequence>MKKSTIVDVISYLLVLLFVYTGAAKLMALDVFKTQLTNQPLLSSFAGLLALAIPLVELLTAALLLNGKWRKWGLYNAFFLMSAFTLYVGYMVIFISPENLPCSCGGVIGWMTWKQHLVFNLCYTLLALTGIWAARSLETNHYKHGI</sequence>
<evidence type="ECO:0000313" key="8">
    <source>
        <dbReference type="Proteomes" id="UP000199310"/>
    </source>
</evidence>
<evidence type="ECO:0000256" key="4">
    <source>
        <dbReference type="ARBA" id="ARBA00023136"/>
    </source>
</evidence>
<feature type="transmembrane region" description="Helical" evidence="5">
    <location>
        <begin position="41"/>
        <end position="65"/>
    </location>
</feature>
<evidence type="ECO:0000256" key="2">
    <source>
        <dbReference type="ARBA" id="ARBA00022692"/>
    </source>
</evidence>
<feature type="transmembrane region" description="Helical" evidence="5">
    <location>
        <begin position="117"/>
        <end position="134"/>
    </location>
</feature>
<dbReference type="AlphaFoldDB" id="A0A1I0RP48"/>
<gene>
    <name evidence="7" type="ORF">SAMN04488122_3171</name>
</gene>
<feature type="transmembrane region" description="Helical" evidence="5">
    <location>
        <begin position="9"/>
        <end position="29"/>
    </location>
</feature>
<keyword evidence="8" id="KW-1185">Reference proteome</keyword>
<dbReference type="STRING" id="29529.SAMN04488122_3171"/>
<dbReference type="Pfam" id="PF07291">
    <property type="entry name" value="MauE"/>
    <property type="match status" value="1"/>
</dbReference>
<dbReference type="GO" id="GO:0016020">
    <property type="term" value="C:membrane"/>
    <property type="evidence" value="ECO:0007669"/>
    <property type="project" value="UniProtKB-SubCell"/>
</dbReference>
<proteinExistence type="predicted"/>